<feature type="transmembrane region" description="Helical" evidence="8">
    <location>
        <begin position="740"/>
        <end position="766"/>
    </location>
</feature>
<dbReference type="InterPro" id="IPR022257">
    <property type="entry name" value="PHM7_ext"/>
</dbReference>
<dbReference type="PANTHER" id="PTHR13018">
    <property type="entry name" value="PROBABLE MEMBRANE PROTEIN DUF221-RELATED"/>
    <property type="match status" value="1"/>
</dbReference>
<feature type="transmembrane region" description="Helical" evidence="8">
    <location>
        <begin position="831"/>
        <end position="852"/>
    </location>
</feature>
<comment type="similarity">
    <text evidence="2">Belongs to the CSC1 (TC 1.A.17) family.</text>
</comment>
<evidence type="ECO:0000256" key="7">
    <source>
        <dbReference type="SAM" id="MobiDB-lite"/>
    </source>
</evidence>
<evidence type="ECO:0000313" key="14">
    <source>
        <dbReference type="Proteomes" id="UP000887226"/>
    </source>
</evidence>
<evidence type="ECO:0000259" key="11">
    <source>
        <dbReference type="Pfam" id="PF13967"/>
    </source>
</evidence>
<organism evidence="13 14">
    <name type="scientific">Calycina marina</name>
    <dbReference type="NCBI Taxonomy" id="1763456"/>
    <lineage>
        <taxon>Eukaryota</taxon>
        <taxon>Fungi</taxon>
        <taxon>Dikarya</taxon>
        <taxon>Ascomycota</taxon>
        <taxon>Pezizomycotina</taxon>
        <taxon>Leotiomycetes</taxon>
        <taxon>Helotiales</taxon>
        <taxon>Pezizellaceae</taxon>
        <taxon>Calycina</taxon>
    </lineage>
</organism>
<keyword evidence="4 8" id="KW-0812">Transmembrane</keyword>
<keyword evidence="3" id="KW-0813">Transport</keyword>
<dbReference type="InterPro" id="IPR003864">
    <property type="entry name" value="CSC1/OSCA1-like_7TM"/>
</dbReference>
<dbReference type="InterPro" id="IPR045122">
    <property type="entry name" value="Csc1-like"/>
</dbReference>
<dbReference type="EMBL" id="MU253773">
    <property type="protein sequence ID" value="KAG9247411.1"/>
    <property type="molecule type" value="Genomic_DNA"/>
</dbReference>
<keyword evidence="5 8" id="KW-1133">Transmembrane helix</keyword>
<evidence type="ECO:0000256" key="2">
    <source>
        <dbReference type="ARBA" id="ARBA00007779"/>
    </source>
</evidence>
<dbReference type="OrthoDB" id="1076608at2759"/>
<dbReference type="Pfam" id="PF14703">
    <property type="entry name" value="PHM7_cyt"/>
    <property type="match status" value="2"/>
</dbReference>
<feature type="region of interest" description="Disordered" evidence="7">
    <location>
        <begin position="1133"/>
        <end position="1158"/>
    </location>
</feature>
<feature type="domain" description="CSC1/OSCA1-like cytosolic" evidence="12">
    <location>
        <begin position="626"/>
        <end position="727"/>
    </location>
</feature>
<dbReference type="AlphaFoldDB" id="A0A9P8CJD6"/>
<dbReference type="InterPro" id="IPR027815">
    <property type="entry name" value="CSC1/OSCA1-like_cyt"/>
</dbReference>
<evidence type="ECO:0000259" key="9">
    <source>
        <dbReference type="Pfam" id="PF02714"/>
    </source>
</evidence>
<evidence type="ECO:0000256" key="1">
    <source>
        <dbReference type="ARBA" id="ARBA00004141"/>
    </source>
</evidence>
<evidence type="ECO:0000256" key="6">
    <source>
        <dbReference type="ARBA" id="ARBA00023136"/>
    </source>
</evidence>
<evidence type="ECO:0000256" key="8">
    <source>
        <dbReference type="SAM" id="Phobius"/>
    </source>
</evidence>
<feature type="transmembrane region" description="Helical" evidence="8">
    <location>
        <begin position="954"/>
        <end position="972"/>
    </location>
</feature>
<feature type="transmembrane region" description="Helical" evidence="8">
    <location>
        <begin position="786"/>
        <end position="819"/>
    </location>
</feature>
<dbReference type="Pfam" id="PF13967">
    <property type="entry name" value="RSN1_TM"/>
    <property type="match status" value="1"/>
</dbReference>
<comment type="subcellular location">
    <subcellularLocation>
        <location evidence="1">Membrane</location>
        <topology evidence="1">Multi-pass membrane protein</topology>
    </subcellularLocation>
</comment>
<feature type="region of interest" description="Disordered" evidence="7">
    <location>
        <begin position="310"/>
        <end position="349"/>
    </location>
</feature>
<dbReference type="PANTHER" id="PTHR13018:SF20">
    <property type="entry name" value="SPORULATION-SPECIFIC PROTEIN 75"/>
    <property type="match status" value="1"/>
</dbReference>
<feature type="compositionally biased region" description="Basic and acidic residues" evidence="7">
    <location>
        <begin position="336"/>
        <end position="349"/>
    </location>
</feature>
<name>A0A9P8CJD6_9HELO</name>
<feature type="transmembrane region" description="Helical" evidence="8">
    <location>
        <begin position="992"/>
        <end position="1012"/>
    </location>
</feature>
<feature type="transmembrane region" description="Helical" evidence="8">
    <location>
        <begin position="884"/>
        <end position="908"/>
    </location>
</feature>
<dbReference type="Pfam" id="PF02714">
    <property type="entry name" value="RSN1_7TM"/>
    <property type="match status" value="1"/>
</dbReference>
<dbReference type="GO" id="GO:0005227">
    <property type="term" value="F:calcium-activated cation channel activity"/>
    <property type="evidence" value="ECO:0007669"/>
    <property type="project" value="InterPro"/>
</dbReference>
<proteinExistence type="inferred from homology"/>
<feature type="region of interest" description="Disordered" evidence="7">
    <location>
        <begin position="540"/>
        <end position="585"/>
    </location>
</feature>
<evidence type="ECO:0008006" key="15">
    <source>
        <dbReference type="Google" id="ProtNLM"/>
    </source>
</evidence>
<reference evidence="13" key="1">
    <citation type="journal article" date="2021" name="IMA Fungus">
        <title>Genomic characterization of three marine fungi, including Emericellopsis atlantica sp. nov. with signatures of a generalist lifestyle and marine biomass degradation.</title>
        <authorList>
            <person name="Hagestad O.C."/>
            <person name="Hou L."/>
            <person name="Andersen J.H."/>
            <person name="Hansen E.H."/>
            <person name="Altermark B."/>
            <person name="Li C."/>
            <person name="Kuhnert E."/>
            <person name="Cox R.J."/>
            <person name="Crous P.W."/>
            <person name="Spatafora J.W."/>
            <person name="Lail K."/>
            <person name="Amirebrahimi M."/>
            <person name="Lipzen A."/>
            <person name="Pangilinan J."/>
            <person name="Andreopoulos W."/>
            <person name="Hayes R.D."/>
            <person name="Ng V."/>
            <person name="Grigoriev I.V."/>
            <person name="Jackson S.A."/>
            <person name="Sutton T.D.S."/>
            <person name="Dobson A.D.W."/>
            <person name="Rama T."/>
        </authorList>
    </citation>
    <scope>NUCLEOTIDE SEQUENCE</scope>
    <source>
        <strain evidence="13">TRa3180A</strain>
    </source>
</reference>
<evidence type="ECO:0000256" key="4">
    <source>
        <dbReference type="ARBA" id="ARBA00022692"/>
    </source>
</evidence>
<feature type="transmembrane region" description="Helical" evidence="8">
    <location>
        <begin position="200"/>
        <end position="219"/>
    </location>
</feature>
<evidence type="ECO:0000313" key="13">
    <source>
        <dbReference type="EMBL" id="KAG9247411.1"/>
    </source>
</evidence>
<evidence type="ECO:0000259" key="12">
    <source>
        <dbReference type="Pfam" id="PF14703"/>
    </source>
</evidence>
<keyword evidence="14" id="KW-1185">Reference proteome</keyword>
<keyword evidence="6 8" id="KW-0472">Membrane</keyword>
<feature type="compositionally biased region" description="Polar residues" evidence="7">
    <location>
        <begin position="498"/>
        <end position="515"/>
    </location>
</feature>
<dbReference type="GO" id="GO:0005886">
    <property type="term" value="C:plasma membrane"/>
    <property type="evidence" value="ECO:0007669"/>
    <property type="project" value="TreeGrafter"/>
</dbReference>
<feature type="domain" description="10TM putative phosphate transporter extracellular tail" evidence="10">
    <location>
        <begin position="1182"/>
        <end position="1254"/>
    </location>
</feature>
<evidence type="ECO:0000259" key="10">
    <source>
        <dbReference type="Pfam" id="PF12621"/>
    </source>
</evidence>
<feature type="transmembrane region" description="Helical" evidence="8">
    <location>
        <begin position="1024"/>
        <end position="1044"/>
    </location>
</feature>
<feature type="domain" description="CSC1/OSCA1-like N-terminal transmembrane" evidence="11">
    <location>
        <begin position="55"/>
        <end position="221"/>
    </location>
</feature>
<feature type="transmembrane region" description="Helical" evidence="8">
    <location>
        <begin position="55"/>
        <end position="76"/>
    </location>
</feature>
<comment type="caution">
    <text evidence="13">The sequence shown here is derived from an EMBL/GenBank/DDBJ whole genome shotgun (WGS) entry which is preliminary data.</text>
</comment>
<accession>A0A9P8CJD6</accession>
<dbReference type="InterPro" id="IPR032880">
    <property type="entry name" value="CSC1/OSCA1-like_N"/>
</dbReference>
<gene>
    <name evidence="13" type="ORF">BJ878DRAFT_564958</name>
</gene>
<evidence type="ECO:0000256" key="3">
    <source>
        <dbReference type="ARBA" id="ARBA00022448"/>
    </source>
</evidence>
<protein>
    <recommendedName>
        <fullName evidence="15">DUF221-domain-containing protein</fullName>
    </recommendedName>
</protein>
<feature type="domain" description="CSC1/OSCA1-like cytosolic" evidence="12">
    <location>
        <begin position="245"/>
        <end position="351"/>
    </location>
</feature>
<feature type="transmembrane region" description="Helical" evidence="8">
    <location>
        <begin position="130"/>
        <end position="153"/>
    </location>
</feature>
<sequence length="1263" mass="140747">MSASSAALSSITSVASTVIKAASSTVVSSAGVSSTSNAAGIGSAQTTQGQSLTSFLGALVSGLVIFGVQLFTFLLLKEKLARIFKPKTYLVPEKERTEPPPRTPWGWLLAIFRFRDREVIKKCGLDAYFFLRYLQTLLIIFIPMAVVILPVLLPMNYHGGRGPEYANEFKNGGNHSVASNVTGLDQLAWGNVRPDKTNRYWGHLILALATIVWVCGVFFSELRVYIKVRQDYLTSAEHRLRASATTVLVTAISQKWLTEEAIAGLYDVFPGGIRNVWINRKFDDLLDKIGKRDKIFKKLESAETDLIKTAKKNAKKMREKAEKEERSNSSITMKARSKEEKAQKVKDENAAAEKLAQGGGMTTGAEAPHTVDDAIDEEVEKEIVHDQTPAVTSKRTPGRGGGIAAIGKGFETVGGTVFGGARNVGETVFDGARNAGKGLNHEIETTNGFMNIRDSRSDLDDECFDQYGRYRPQQAPAAPFGSGTEQKETVRNLNVKTSPTTLASPHSQMPSSGLPGNTVHAHGLDGAFDESRKEWWEFWKPPSGGFASPRPQTREGGDSPVPLTRASSSSSKKAKGPQKPGFGARVKGLIPFLHDDKDPREYQPAFNPEYRENASGAAWEQFMKESERPHHRLAKFSWTPGWLPGLPLLNKKVDTIYWCRGELARLNLEIEEDQKEPERFPIMNSAFIQFNHQVAAHMCAQSVIHHVPKHMAPRTVEISPDDVLWNNMSIKWWETWLRTFIVIVIVTGMVILWTFPVAFTASIAQINVLADTYDWLNWLNDIPPKILSVIAGILPPLLLAILLALVPPILNLLAFLSGVQTGVAKQKAVQNFYFAFLFVQVFLVVSVSTSAITTLTTSFTNIQSIPETLATQIPKSSNYFFSYMILQALSVSSSNLLQLATLIFWFILPKLFDSTARQKWKRNTTLPHVTWGTYFPVYTNFACIALIYSVIAPIIIVFAIITFTLLWIANRYKMLYVSRFKIDTGGLLYPTAINQTFVGLYFMEICLIGLFFITPDSQGNQACFPQAIIMILALFFTMLYQFLLNQSFAPLFKHLPITFEDEAVIRDEVFERAQARRLGIDIDDDEDLEAAPAKKGDIELANLNATRTGMLAKLNPKNLAADAGNWVTKSGRKTFGRSAPHHSASTAHLHSMRKRRHRDIEEQRKIADALYGGIHDEIEDLTPDERDVLVRHAFQHYALRARRPTVWIPRDDIGVSDDEVRRTRAFAGENIWISNVGAALDGRGKVVYGKNPPDFSEIDLINL</sequence>
<dbReference type="Pfam" id="PF12621">
    <property type="entry name" value="PHM7_ext"/>
    <property type="match status" value="1"/>
</dbReference>
<dbReference type="Proteomes" id="UP000887226">
    <property type="component" value="Unassembled WGS sequence"/>
</dbReference>
<feature type="region of interest" description="Disordered" evidence="7">
    <location>
        <begin position="498"/>
        <end position="524"/>
    </location>
</feature>
<feature type="domain" description="CSC1/OSCA1-like 7TM region" evidence="9">
    <location>
        <begin position="738"/>
        <end position="1011"/>
    </location>
</feature>
<evidence type="ECO:0000256" key="5">
    <source>
        <dbReference type="ARBA" id="ARBA00022989"/>
    </source>
</evidence>